<sequence length="598" mass="67151">MRGVFICDFFQAIILGFWAGYTGLAMLAMEKLEFEKGGYTSYTYKARHSHALPDISTNHAVSPADAGHMNAMNLESSTLTWRDVSYTVTAKGKDITLLDGVNGYVKPGQLTALMGSSGAGKTTLLDALARRKTLGKLEGDIRVDGEPQTEGFKRISGYVEQMDVHNPESTVREALLFSARLRQPADVPEEQKRKDVERIIKLLELEDVADALIGTPAKGVGLSLEQRKRVTIGVELVARPRILFLDEPTSGLDAQASTTIVRVLRNLAQNGQAVLCTIHQPSANLFQSFDRLLLLVRGGKVVYFGDIGEDSRLLIDYFERQGADQCPPSANPAEFILDAIGAGTTTTVRSKRDWPKLWKESPEAKQTSQDLDELVEQSAPHDQDSKRQLKASREYAQPHWGQLKFVFARMIRSYWRLPEYNLGRVTFQIIVALIQGLTFFQLPNTARGIQNRVFVIYQTAVLGILIVNMVQPQFVTQRVWFQRETASGFYGWRPFAFSITTAEIPFAIVTASVFMPIFYYLTGLNREPSRAFFFWLIYVVFNLFVVSFGQMIAAIAPTVNWSRSYDQSLPFCDYGALLRCNDWISVNAKFLEILDVLD</sequence>
<evidence type="ECO:0000256" key="2">
    <source>
        <dbReference type="ARBA" id="ARBA00006012"/>
    </source>
</evidence>
<evidence type="ECO:0000313" key="12">
    <source>
        <dbReference type="EMBL" id="KAJ3054779.1"/>
    </source>
</evidence>
<keyword evidence="7 10" id="KW-1133">Transmembrane helix</keyword>
<dbReference type="CDD" id="cd03232">
    <property type="entry name" value="ABCG_PDR_domain2"/>
    <property type="match status" value="1"/>
</dbReference>
<dbReference type="FunFam" id="3.40.50.300:FF:000054">
    <property type="entry name" value="ABC multidrug transporter atrF"/>
    <property type="match status" value="1"/>
</dbReference>
<dbReference type="Pfam" id="PF00005">
    <property type="entry name" value="ABC_tran"/>
    <property type="match status" value="1"/>
</dbReference>
<feature type="transmembrane region" description="Helical" evidence="10">
    <location>
        <begin position="533"/>
        <end position="556"/>
    </location>
</feature>
<evidence type="ECO:0000259" key="11">
    <source>
        <dbReference type="PROSITE" id="PS50893"/>
    </source>
</evidence>
<keyword evidence="5" id="KW-0547">Nucleotide-binding</keyword>
<dbReference type="EMBL" id="JADGJD010000116">
    <property type="protein sequence ID" value="KAJ3054779.1"/>
    <property type="molecule type" value="Genomic_DNA"/>
</dbReference>
<dbReference type="InterPro" id="IPR003439">
    <property type="entry name" value="ABC_transporter-like_ATP-bd"/>
</dbReference>
<evidence type="ECO:0000256" key="3">
    <source>
        <dbReference type="ARBA" id="ARBA00022448"/>
    </source>
</evidence>
<evidence type="ECO:0000256" key="1">
    <source>
        <dbReference type="ARBA" id="ARBA00004141"/>
    </source>
</evidence>
<evidence type="ECO:0000256" key="7">
    <source>
        <dbReference type="ARBA" id="ARBA00022989"/>
    </source>
</evidence>
<feature type="transmembrane region" description="Helical" evidence="10">
    <location>
        <begin position="454"/>
        <end position="475"/>
    </location>
</feature>
<dbReference type="AlphaFoldDB" id="A0AAD5X7J9"/>
<evidence type="ECO:0000256" key="5">
    <source>
        <dbReference type="ARBA" id="ARBA00022741"/>
    </source>
</evidence>
<keyword evidence="4 10" id="KW-0812">Transmembrane</keyword>
<feature type="domain" description="ABC transporter" evidence="11">
    <location>
        <begin position="79"/>
        <end position="323"/>
    </location>
</feature>
<feature type="transmembrane region" description="Helical" evidence="10">
    <location>
        <begin position="425"/>
        <end position="442"/>
    </location>
</feature>
<dbReference type="PANTHER" id="PTHR19241">
    <property type="entry name" value="ATP-BINDING CASSETTE TRANSPORTER"/>
    <property type="match status" value="1"/>
</dbReference>
<organism evidence="12 13">
    <name type="scientific">Rhizophlyctis rosea</name>
    <dbReference type="NCBI Taxonomy" id="64517"/>
    <lineage>
        <taxon>Eukaryota</taxon>
        <taxon>Fungi</taxon>
        <taxon>Fungi incertae sedis</taxon>
        <taxon>Chytridiomycota</taxon>
        <taxon>Chytridiomycota incertae sedis</taxon>
        <taxon>Chytridiomycetes</taxon>
        <taxon>Rhizophlyctidales</taxon>
        <taxon>Rhizophlyctidaceae</taxon>
        <taxon>Rhizophlyctis</taxon>
    </lineage>
</organism>
<protein>
    <recommendedName>
        <fullName evidence="11">ABC transporter domain-containing protein</fullName>
    </recommendedName>
</protein>
<keyword evidence="13" id="KW-1185">Reference proteome</keyword>
<keyword evidence="3" id="KW-0813">Transport</keyword>
<dbReference type="InterPro" id="IPR027417">
    <property type="entry name" value="P-loop_NTPase"/>
</dbReference>
<dbReference type="SMART" id="SM00382">
    <property type="entry name" value="AAA"/>
    <property type="match status" value="1"/>
</dbReference>
<comment type="subcellular location">
    <subcellularLocation>
        <location evidence="1">Membrane</location>
        <topology evidence="1">Multi-pass membrane protein</topology>
    </subcellularLocation>
</comment>
<name>A0AAD5X7J9_9FUNG</name>
<dbReference type="Gene3D" id="3.40.50.300">
    <property type="entry name" value="P-loop containing nucleotide triphosphate hydrolases"/>
    <property type="match status" value="1"/>
</dbReference>
<dbReference type="Pfam" id="PF01061">
    <property type="entry name" value="ABC2_membrane"/>
    <property type="match status" value="1"/>
</dbReference>
<dbReference type="GO" id="GO:0016020">
    <property type="term" value="C:membrane"/>
    <property type="evidence" value="ECO:0007669"/>
    <property type="project" value="UniProtKB-SubCell"/>
</dbReference>
<dbReference type="InterPro" id="IPR003593">
    <property type="entry name" value="AAA+_ATPase"/>
</dbReference>
<evidence type="ECO:0000256" key="9">
    <source>
        <dbReference type="SAM" id="MobiDB-lite"/>
    </source>
</evidence>
<dbReference type="InterPro" id="IPR034003">
    <property type="entry name" value="ABCG_PDR_2"/>
</dbReference>
<proteinExistence type="inferred from homology"/>
<dbReference type="Pfam" id="PF19055">
    <property type="entry name" value="ABC2_membrane_7"/>
    <property type="match status" value="1"/>
</dbReference>
<evidence type="ECO:0000256" key="10">
    <source>
        <dbReference type="SAM" id="Phobius"/>
    </source>
</evidence>
<feature type="transmembrane region" description="Helical" evidence="10">
    <location>
        <begin position="495"/>
        <end position="521"/>
    </location>
</feature>
<dbReference type="InterPro" id="IPR013525">
    <property type="entry name" value="ABC2_TM"/>
</dbReference>
<feature type="compositionally biased region" description="Basic and acidic residues" evidence="9">
    <location>
        <begin position="379"/>
        <end position="390"/>
    </location>
</feature>
<evidence type="ECO:0000256" key="4">
    <source>
        <dbReference type="ARBA" id="ARBA00022692"/>
    </source>
</evidence>
<dbReference type="PROSITE" id="PS50893">
    <property type="entry name" value="ABC_TRANSPORTER_2"/>
    <property type="match status" value="1"/>
</dbReference>
<dbReference type="InterPro" id="IPR043926">
    <property type="entry name" value="ABCG_dom"/>
</dbReference>
<dbReference type="GO" id="GO:0016887">
    <property type="term" value="F:ATP hydrolysis activity"/>
    <property type="evidence" value="ECO:0007669"/>
    <property type="project" value="InterPro"/>
</dbReference>
<keyword evidence="8 10" id="KW-0472">Membrane</keyword>
<evidence type="ECO:0000256" key="8">
    <source>
        <dbReference type="ARBA" id="ARBA00023136"/>
    </source>
</evidence>
<feature type="region of interest" description="Disordered" evidence="9">
    <location>
        <begin position="359"/>
        <end position="390"/>
    </location>
</feature>
<reference evidence="12" key="1">
    <citation type="submission" date="2020-05" db="EMBL/GenBank/DDBJ databases">
        <title>Phylogenomic resolution of chytrid fungi.</title>
        <authorList>
            <person name="Stajich J.E."/>
            <person name="Amses K."/>
            <person name="Simmons R."/>
            <person name="Seto K."/>
            <person name="Myers J."/>
            <person name="Bonds A."/>
            <person name="Quandt C.A."/>
            <person name="Barry K."/>
            <person name="Liu P."/>
            <person name="Grigoriev I."/>
            <person name="Longcore J.E."/>
            <person name="James T.Y."/>
        </authorList>
    </citation>
    <scope>NUCLEOTIDE SEQUENCE</scope>
    <source>
        <strain evidence="12">JEL0318</strain>
    </source>
</reference>
<dbReference type="GO" id="GO:0140359">
    <property type="term" value="F:ABC-type transporter activity"/>
    <property type="evidence" value="ECO:0007669"/>
    <property type="project" value="InterPro"/>
</dbReference>
<accession>A0AAD5X7J9</accession>
<comment type="similarity">
    <text evidence="2">Belongs to the ABC transporter superfamily. ABCG family. PDR (TC 3.A.1.205) subfamily.</text>
</comment>
<dbReference type="SUPFAM" id="SSF52540">
    <property type="entry name" value="P-loop containing nucleoside triphosphate hydrolases"/>
    <property type="match status" value="1"/>
</dbReference>
<comment type="caution">
    <text evidence="12">The sequence shown here is derived from an EMBL/GenBank/DDBJ whole genome shotgun (WGS) entry which is preliminary data.</text>
</comment>
<keyword evidence="6" id="KW-0067">ATP-binding</keyword>
<gene>
    <name evidence="12" type="ORF">HK097_000823</name>
</gene>
<evidence type="ECO:0000313" key="13">
    <source>
        <dbReference type="Proteomes" id="UP001212841"/>
    </source>
</evidence>
<dbReference type="Proteomes" id="UP001212841">
    <property type="component" value="Unassembled WGS sequence"/>
</dbReference>
<dbReference type="GO" id="GO:0005524">
    <property type="term" value="F:ATP binding"/>
    <property type="evidence" value="ECO:0007669"/>
    <property type="project" value="UniProtKB-KW"/>
</dbReference>
<evidence type="ECO:0000256" key="6">
    <source>
        <dbReference type="ARBA" id="ARBA00022840"/>
    </source>
</evidence>